<dbReference type="Proteomes" id="UP000626148">
    <property type="component" value="Unassembled WGS sequence"/>
</dbReference>
<keyword evidence="5 7" id="KW-0862">Zinc</keyword>
<accession>A0A918JZS8</accession>
<dbReference type="InterPro" id="IPR011059">
    <property type="entry name" value="Metal-dep_hydrolase_composite"/>
</dbReference>
<dbReference type="InterPro" id="IPR006680">
    <property type="entry name" value="Amidohydro-rel"/>
</dbReference>
<gene>
    <name evidence="7 9" type="primary">hutI</name>
    <name evidence="9" type="ORF">GCM10007392_01880</name>
</gene>
<feature type="binding site" evidence="7">
    <location>
        <position position="315"/>
    </location>
    <ligand>
        <name>Zn(2+)</name>
        <dbReference type="ChEBI" id="CHEBI:29105"/>
    </ligand>
</feature>
<dbReference type="Gene3D" id="2.30.40.10">
    <property type="entry name" value="Urease, subunit C, domain 1"/>
    <property type="match status" value="1"/>
</dbReference>
<feature type="binding site" evidence="7">
    <location>
        <position position="142"/>
    </location>
    <ligand>
        <name>4-imidazolone-5-propanoate</name>
        <dbReference type="ChEBI" id="CHEBI:77893"/>
    </ligand>
</feature>
<dbReference type="EMBL" id="BMXR01000001">
    <property type="protein sequence ID" value="GGX39181.1"/>
    <property type="molecule type" value="Genomic_DNA"/>
</dbReference>
<dbReference type="HAMAP" id="MF_00372">
    <property type="entry name" value="HutI"/>
    <property type="match status" value="1"/>
</dbReference>
<comment type="pathway">
    <text evidence="7">Amino-acid degradation; L-histidine degradation into L-glutamate; N-formimidoyl-L-glutamate from L-histidine: step 3/3.</text>
</comment>
<organism evidence="9 10">
    <name type="scientific">Saccharospirillum salsuginis</name>
    <dbReference type="NCBI Taxonomy" id="418750"/>
    <lineage>
        <taxon>Bacteria</taxon>
        <taxon>Pseudomonadati</taxon>
        <taxon>Pseudomonadota</taxon>
        <taxon>Gammaproteobacteria</taxon>
        <taxon>Oceanospirillales</taxon>
        <taxon>Saccharospirillaceae</taxon>
        <taxon>Saccharospirillum</taxon>
    </lineage>
</organism>
<feature type="binding site" evidence="7">
    <location>
        <position position="240"/>
    </location>
    <ligand>
        <name>Fe(3+)</name>
        <dbReference type="ChEBI" id="CHEBI:29034"/>
    </ligand>
</feature>
<feature type="binding site" evidence="7">
    <location>
        <position position="72"/>
    </location>
    <ligand>
        <name>Zn(2+)</name>
        <dbReference type="ChEBI" id="CHEBI:29105"/>
    </ligand>
</feature>
<dbReference type="Gene3D" id="3.20.20.140">
    <property type="entry name" value="Metal-dependent hydrolases"/>
    <property type="match status" value="1"/>
</dbReference>
<evidence type="ECO:0000256" key="3">
    <source>
        <dbReference type="ARBA" id="ARBA00022801"/>
    </source>
</evidence>
<dbReference type="Pfam" id="PF01979">
    <property type="entry name" value="Amidohydro_1"/>
    <property type="match status" value="1"/>
</dbReference>
<dbReference type="GO" id="GO:0050480">
    <property type="term" value="F:imidazolonepropionase activity"/>
    <property type="evidence" value="ECO:0007669"/>
    <property type="project" value="UniProtKB-UniRule"/>
</dbReference>
<dbReference type="GO" id="GO:0008270">
    <property type="term" value="F:zinc ion binding"/>
    <property type="evidence" value="ECO:0007669"/>
    <property type="project" value="UniProtKB-UniRule"/>
</dbReference>
<dbReference type="FunFam" id="3.20.20.140:FF:000007">
    <property type="entry name" value="Imidazolonepropionase"/>
    <property type="match status" value="1"/>
</dbReference>
<dbReference type="AlphaFoldDB" id="A0A918JZS8"/>
<dbReference type="CDD" id="cd01296">
    <property type="entry name" value="Imidazolone-5PH"/>
    <property type="match status" value="1"/>
</dbReference>
<dbReference type="EC" id="3.5.2.7" evidence="1 7"/>
<comment type="cofactor">
    <cofactor evidence="7">
        <name>Zn(2+)</name>
        <dbReference type="ChEBI" id="CHEBI:29105"/>
    </cofactor>
    <cofactor evidence="7">
        <name>Fe(3+)</name>
        <dbReference type="ChEBI" id="CHEBI:29034"/>
    </cofactor>
    <text evidence="7">Binds 1 zinc or iron ion per subunit.</text>
</comment>
<protein>
    <recommendedName>
        <fullName evidence="1 7">Imidazolonepropionase</fullName>
        <ecNumber evidence="1 7">3.5.2.7</ecNumber>
    </recommendedName>
    <alternativeName>
        <fullName evidence="7">Imidazolone-5-propionate hydrolase</fullName>
    </alternativeName>
</protein>
<evidence type="ECO:0000259" key="8">
    <source>
        <dbReference type="Pfam" id="PF01979"/>
    </source>
</evidence>
<dbReference type="NCBIfam" id="TIGR01224">
    <property type="entry name" value="hutI"/>
    <property type="match status" value="1"/>
</dbReference>
<proteinExistence type="inferred from homology"/>
<feature type="binding site" evidence="7">
    <location>
        <position position="70"/>
    </location>
    <ligand>
        <name>Zn(2+)</name>
        <dbReference type="ChEBI" id="CHEBI:29105"/>
    </ligand>
</feature>
<feature type="binding site" evidence="7">
    <location>
        <position position="243"/>
    </location>
    <ligand>
        <name>4-imidazolone-5-propanoate</name>
        <dbReference type="ChEBI" id="CHEBI:77893"/>
    </ligand>
</feature>
<feature type="binding site" evidence="7">
    <location>
        <position position="317"/>
    </location>
    <ligand>
        <name>N-formimidoyl-L-glutamate</name>
        <dbReference type="ChEBI" id="CHEBI:58928"/>
    </ligand>
</feature>
<evidence type="ECO:0000256" key="4">
    <source>
        <dbReference type="ARBA" id="ARBA00022808"/>
    </source>
</evidence>
<evidence type="ECO:0000313" key="9">
    <source>
        <dbReference type="EMBL" id="GGX39181.1"/>
    </source>
</evidence>
<feature type="binding site" evidence="7">
    <location>
        <position position="142"/>
    </location>
    <ligand>
        <name>N-formimidoyl-L-glutamate</name>
        <dbReference type="ChEBI" id="CHEBI:58928"/>
    </ligand>
</feature>
<dbReference type="GO" id="GO:0005506">
    <property type="term" value="F:iron ion binding"/>
    <property type="evidence" value="ECO:0007669"/>
    <property type="project" value="UniProtKB-UniRule"/>
</dbReference>
<comment type="catalytic activity">
    <reaction evidence="7">
        <text>4-imidazolone-5-propanoate + H2O = N-formimidoyl-L-glutamate</text>
        <dbReference type="Rhea" id="RHEA:23660"/>
        <dbReference type="ChEBI" id="CHEBI:15377"/>
        <dbReference type="ChEBI" id="CHEBI:58928"/>
        <dbReference type="ChEBI" id="CHEBI:77893"/>
        <dbReference type="EC" id="3.5.2.7"/>
    </reaction>
</comment>
<feature type="binding site" evidence="7">
    <location>
        <position position="79"/>
    </location>
    <ligand>
        <name>4-imidazolone-5-propanoate</name>
        <dbReference type="ChEBI" id="CHEBI:77893"/>
    </ligand>
</feature>
<evidence type="ECO:0000256" key="7">
    <source>
        <dbReference type="HAMAP-Rule" id="MF_00372"/>
    </source>
</evidence>
<evidence type="ECO:0000313" key="10">
    <source>
        <dbReference type="Proteomes" id="UP000626148"/>
    </source>
</evidence>
<dbReference type="RefSeq" id="WP_189606618.1">
    <property type="nucleotide sequence ID" value="NZ_BMXR01000001.1"/>
</dbReference>
<feature type="binding site" evidence="7">
    <location>
        <position position="320"/>
    </location>
    <ligand>
        <name>4-imidazolone-5-propanoate</name>
        <dbReference type="ChEBI" id="CHEBI:77893"/>
    </ligand>
</feature>
<keyword evidence="7" id="KW-0963">Cytoplasm</keyword>
<evidence type="ECO:0000256" key="5">
    <source>
        <dbReference type="ARBA" id="ARBA00022833"/>
    </source>
</evidence>
<evidence type="ECO:0000256" key="2">
    <source>
        <dbReference type="ARBA" id="ARBA00022723"/>
    </source>
</evidence>
<dbReference type="GO" id="GO:0019556">
    <property type="term" value="P:L-histidine catabolic process to glutamate and formamide"/>
    <property type="evidence" value="ECO:0007669"/>
    <property type="project" value="UniProtKB-UniRule"/>
</dbReference>
<keyword evidence="2 7" id="KW-0479">Metal-binding</keyword>
<feature type="domain" description="Amidohydrolase-related" evidence="8">
    <location>
        <begin position="61"/>
        <end position="385"/>
    </location>
</feature>
<sequence length="408" mass="44314">MPQSHPNRQLWRDVTLFDGERTYDAPMAVITDNDRIERVCRMNELSDADIADLPVAGQGGVLTPGLIDCHTHLVFGGQRAGEFEQRLEGASYADIAAQGGGIISTVRATREASEDDLYTSAAKRLQGLMADGVTTVEIKSGYGLTTEHEAKMLRVARRLGEQYPVRVVTTFLGAHALPPEYKDRKDDYIDLVCNDMIPSIADQGLADAVDVFCEGIAFNLDQTERVFQAAHKHGLPIKGHVEQLSHLGGASLAAKYNALSVDHIEWLTEDDVQAIAESGTVATLLPGAFYTLRDTQVPPIDALRRARVPMAIATDGNPGSSPIFQLTLILNMACTLFRLTPTEALQGVTANAARALGLSEQLGSIQPGQRADFCIWDIEQPAELAYAIAPGRLRQRVFDGVITHANDQ</sequence>
<dbReference type="PANTHER" id="PTHR42752">
    <property type="entry name" value="IMIDAZOLONEPROPIONASE"/>
    <property type="match status" value="1"/>
</dbReference>
<reference evidence="9" key="2">
    <citation type="submission" date="2020-09" db="EMBL/GenBank/DDBJ databases">
        <authorList>
            <person name="Sun Q."/>
            <person name="Kim S."/>
        </authorList>
    </citation>
    <scope>NUCLEOTIDE SEQUENCE</scope>
    <source>
        <strain evidence="9">KCTC 22169</strain>
    </source>
</reference>
<keyword evidence="4 7" id="KW-0369">Histidine metabolism</keyword>
<dbReference type="GO" id="GO:0005737">
    <property type="term" value="C:cytoplasm"/>
    <property type="evidence" value="ECO:0007669"/>
    <property type="project" value="UniProtKB-SubCell"/>
</dbReference>
<keyword evidence="3 7" id="KW-0378">Hydrolase</keyword>
<dbReference type="InterPro" id="IPR005920">
    <property type="entry name" value="HutI"/>
</dbReference>
<comment type="caution">
    <text evidence="9">The sequence shown here is derived from an EMBL/GenBank/DDBJ whole genome shotgun (WGS) entry which is preliminary data.</text>
</comment>
<feature type="binding site" evidence="7">
    <location>
        <position position="319"/>
    </location>
    <ligand>
        <name>N-formimidoyl-L-glutamate</name>
        <dbReference type="ChEBI" id="CHEBI:58928"/>
    </ligand>
</feature>
<reference evidence="9" key="1">
    <citation type="journal article" date="2014" name="Int. J. Syst. Evol. Microbiol.">
        <title>Complete genome sequence of Corynebacterium casei LMG S-19264T (=DSM 44701T), isolated from a smear-ripened cheese.</title>
        <authorList>
            <consortium name="US DOE Joint Genome Institute (JGI-PGF)"/>
            <person name="Walter F."/>
            <person name="Albersmeier A."/>
            <person name="Kalinowski J."/>
            <person name="Ruckert C."/>
        </authorList>
    </citation>
    <scope>NUCLEOTIDE SEQUENCE</scope>
    <source>
        <strain evidence="9">KCTC 22169</strain>
    </source>
</reference>
<feature type="binding site" evidence="7">
    <location>
        <position position="240"/>
    </location>
    <ligand>
        <name>Zn(2+)</name>
        <dbReference type="ChEBI" id="CHEBI:29105"/>
    </ligand>
</feature>
<dbReference type="PANTHER" id="PTHR42752:SF1">
    <property type="entry name" value="IMIDAZOLONEPROPIONASE-RELATED"/>
    <property type="match status" value="1"/>
</dbReference>
<name>A0A918JZS8_9GAMM</name>
<keyword evidence="6 7" id="KW-0408">Iron</keyword>
<keyword evidence="10" id="KW-1185">Reference proteome</keyword>
<evidence type="ECO:0000256" key="1">
    <source>
        <dbReference type="ARBA" id="ARBA00012864"/>
    </source>
</evidence>
<feature type="binding site" evidence="7">
    <location>
        <position position="70"/>
    </location>
    <ligand>
        <name>Fe(3+)</name>
        <dbReference type="ChEBI" id="CHEBI:29034"/>
    </ligand>
</feature>
<comment type="function">
    <text evidence="7">Catalyzes the hydrolytic cleavage of the carbon-nitrogen bond in imidazolone-5-propanoate to yield N-formimidoyl-L-glutamate. It is the third step in the universal histidine degradation pathway.</text>
</comment>
<comment type="subcellular location">
    <subcellularLocation>
        <location evidence="7">Cytoplasm</location>
    </subcellularLocation>
</comment>
<feature type="binding site" evidence="7">
    <location>
        <position position="315"/>
    </location>
    <ligand>
        <name>Fe(3+)</name>
        <dbReference type="ChEBI" id="CHEBI:29034"/>
    </ligand>
</feature>
<evidence type="ECO:0000256" key="6">
    <source>
        <dbReference type="ARBA" id="ARBA00023004"/>
    </source>
</evidence>
<feature type="binding site" evidence="7">
    <location>
        <position position="72"/>
    </location>
    <ligand>
        <name>Fe(3+)</name>
        <dbReference type="ChEBI" id="CHEBI:29034"/>
    </ligand>
</feature>
<dbReference type="InterPro" id="IPR032466">
    <property type="entry name" value="Metal_Hydrolase"/>
</dbReference>
<comment type="similarity">
    <text evidence="7">Belongs to the metallo-dependent hydrolases superfamily. HutI family.</text>
</comment>
<feature type="binding site" evidence="7">
    <location>
        <position position="175"/>
    </location>
    <ligand>
        <name>4-imidazolone-5-propanoate</name>
        <dbReference type="ChEBI" id="CHEBI:77893"/>
    </ligand>
</feature>
<dbReference type="SUPFAM" id="SSF51556">
    <property type="entry name" value="Metallo-dependent hydrolases"/>
    <property type="match status" value="1"/>
</dbReference>
<dbReference type="SUPFAM" id="SSF51338">
    <property type="entry name" value="Composite domain of metallo-dependent hydrolases"/>
    <property type="match status" value="1"/>
</dbReference>